<evidence type="ECO:0000313" key="3">
    <source>
        <dbReference type="Proteomes" id="UP000094802"/>
    </source>
</evidence>
<dbReference type="RefSeq" id="WP_019822674.1">
    <property type="nucleotide sequence ID" value="NZ_AJZD02000143.1"/>
</dbReference>
<gene>
    <name evidence="2" type="ORF">A142_20790</name>
</gene>
<proteinExistence type="predicted"/>
<feature type="domain" description="Endonuclease GajA/Old nuclease/RecF-like AAA" evidence="1">
    <location>
        <begin position="7"/>
        <end position="78"/>
    </location>
</feature>
<dbReference type="EMBL" id="AJZD02000143">
    <property type="protein sequence ID" value="OEF93406.1"/>
    <property type="molecule type" value="Genomic_DNA"/>
</dbReference>
<reference evidence="2 3" key="1">
    <citation type="journal article" date="2012" name="Science">
        <title>Ecological populations of bacteria act as socially cohesive units of antibiotic production and resistance.</title>
        <authorList>
            <person name="Cordero O.X."/>
            <person name="Wildschutte H."/>
            <person name="Kirkup B."/>
            <person name="Proehl S."/>
            <person name="Ngo L."/>
            <person name="Hussain F."/>
            <person name="Le Roux F."/>
            <person name="Mincer T."/>
            <person name="Polz M.F."/>
        </authorList>
    </citation>
    <scope>NUCLEOTIDE SEQUENCE [LARGE SCALE GENOMIC DNA]</scope>
    <source>
        <strain evidence="2 3">12E03</strain>
    </source>
</reference>
<dbReference type="Gene3D" id="3.40.50.300">
    <property type="entry name" value="P-loop containing nucleotide triphosphate hydrolases"/>
    <property type="match status" value="1"/>
</dbReference>
<dbReference type="AlphaFoldDB" id="A0A1E5FSA9"/>
<accession>A0A1E5FSA9</accession>
<protein>
    <recommendedName>
        <fullName evidence="1">Endonuclease GajA/Old nuclease/RecF-like AAA domain-containing protein</fullName>
    </recommendedName>
</protein>
<evidence type="ECO:0000259" key="1">
    <source>
        <dbReference type="Pfam" id="PF13175"/>
    </source>
</evidence>
<name>A0A1E5FSA9_VIBSP</name>
<dbReference type="InterPro" id="IPR027417">
    <property type="entry name" value="P-loop_NTPase"/>
</dbReference>
<dbReference type="Pfam" id="PF13175">
    <property type="entry name" value="AAA_15"/>
    <property type="match status" value="1"/>
</dbReference>
<sequence>MIVGVFLRYYKTYQGINYIPLTDDDQFCGLVGNNGIGKSSILESLDTLFNAKPWNFNSATKRSGKSTTKPQIVPIFCIEKSKFDGDILEKAEILNKVTMSIAEDNVSPSLKSHIKRFVTHREQILLRKDL</sequence>
<dbReference type="SUPFAM" id="SSF52540">
    <property type="entry name" value="P-loop containing nucleoside triphosphate hydrolases"/>
    <property type="match status" value="1"/>
</dbReference>
<evidence type="ECO:0000313" key="2">
    <source>
        <dbReference type="EMBL" id="OEF93406.1"/>
    </source>
</evidence>
<dbReference type="Proteomes" id="UP000094802">
    <property type="component" value="Unassembled WGS sequence"/>
</dbReference>
<organism evidence="2 3">
    <name type="scientific">Vibrio splendidus 12E03</name>
    <dbReference type="NCBI Taxonomy" id="1191305"/>
    <lineage>
        <taxon>Bacteria</taxon>
        <taxon>Pseudomonadati</taxon>
        <taxon>Pseudomonadota</taxon>
        <taxon>Gammaproteobacteria</taxon>
        <taxon>Vibrionales</taxon>
        <taxon>Vibrionaceae</taxon>
        <taxon>Vibrio</taxon>
    </lineage>
</organism>
<comment type="caution">
    <text evidence="2">The sequence shown here is derived from an EMBL/GenBank/DDBJ whole genome shotgun (WGS) entry which is preliminary data.</text>
</comment>
<dbReference type="InterPro" id="IPR041685">
    <property type="entry name" value="AAA_GajA/Old/RecF-like"/>
</dbReference>